<evidence type="ECO:0000256" key="1">
    <source>
        <dbReference type="SAM" id="Coils"/>
    </source>
</evidence>
<dbReference type="Gene3D" id="3.20.170.40">
    <property type="entry name" value="Rifampin ADP-ribosyltransferase domain"/>
    <property type="match status" value="1"/>
</dbReference>
<evidence type="ECO:0000259" key="2">
    <source>
        <dbReference type="Pfam" id="PF12120"/>
    </source>
</evidence>
<organism evidence="3 4">
    <name type="scientific">Enterococcus sulfureus ATCC 49903</name>
    <dbReference type="NCBI Taxonomy" id="1140003"/>
    <lineage>
        <taxon>Bacteria</taxon>
        <taxon>Bacillati</taxon>
        <taxon>Bacillota</taxon>
        <taxon>Bacilli</taxon>
        <taxon>Lactobacillales</taxon>
        <taxon>Enterococcaceae</taxon>
        <taxon>Enterococcus</taxon>
    </lineage>
</organism>
<feature type="coiled-coil region" evidence="1">
    <location>
        <begin position="92"/>
        <end position="119"/>
    </location>
</feature>
<dbReference type="STRING" id="1140003.OMY_00539"/>
<dbReference type="PATRIC" id="fig|1140003.3.peg.533"/>
<dbReference type="Proteomes" id="UP000015961">
    <property type="component" value="Unassembled WGS sequence"/>
</dbReference>
<dbReference type="OrthoDB" id="5509356at2"/>
<name>S0PGC0_9ENTE</name>
<dbReference type="AlphaFoldDB" id="S0PGC0"/>
<proteinExistence type="predicted"/>
<dbReference type="InterPro" id="IPR021975">
    <property type="entry name" value="Rifampin_Arr"/>
</dbReference>
<dbReference type="InterPro" id="IPR038611">
    <property type="entry name" value="Arr_sf"/>
</dbReference>
<reference evidence="3 4" key="1">
    <citation type="submission" date="2013-03" db="EMBL/GenBank/DDBJ databases">
        <title>The Genome Sequence of Enterococcus sulfureus ATCC_49903 (PacBio/Illumina hybrid assembly).</title>
        <authorList>
            <consortium name="The Broad Institute Genomics Platform"/>
            <consortium name="The Broad Institute Genome Sequencing Center for Infectious Disease"/>
            <person name="Earl A."/>
            <person name="Russ C."/>
            <person name="Gilmore M."/>
            <person name="Surin D."/>
            <person name="Walker B."/>
            <person name="Young S."/>
            <person name="Zeng Q."/>
            <person name="Gargeya S."/>
            <person name="Fitzgerald M."/>
            <person name="Haas B."/>
            <person name="Abouelleil A."/>
            <person name="Allen A.W."/>
            <person name="Alvarado L."/>
            <person name="Arachchi H.M."/>
            <person name="Berlin A.M."/>
            <person name="Chapman S.B."/>
            <person name="Gainer-Dewar J."/>
            <person name="Goldberg J."/>
            <person name="Griggs A."/>
            <person name="Gujja S."/>
            <person name="Hansen M."/>
            <person name="Howarth C."/>
            <person name="Imamovic A."/>
            <person name="Ireland A."/>
            <person name="Larimer J."/>
            <person name="McCowan C."/>
            <person name="Murphy C."/>
            <person name="Pearson M."/>
            <person name="Poon T.W."/>
            <person name="Priest M."/>
            <person name="Roberts A."/>
            <person name="Saif S."/>
            <person name="Shea T."/>
            <person name="Sisk P."/>
            <person name="Sykes S."/>
            <person name="Wortman J."/>
            <person name="Nusbaum C."/>
            <person name="Birren B."/>
        </authorList>
    </citation>
    <scope>NUCLEOTIDE SEQUENCE [LARGE SCALE GENOMIC DNA]</scope>
    <source>
        <strain evidence="3 4">ATCC 49903</strain>
    </source>
</reference>
<evidence type="ECO:0000313" key="4">
    <source>
        <dbReference type="Proteomes" id="UP000015961"/>
    </source>
</evidence>
<feature type="domain" description="Rifampin ADP-ribosyltransferase" evidence="2">
    <location>
        <begin position="127"/>
        <end position="224"/>
    </location>
</feature>
<keyword evidence="4" id="KW-1185">Reference proteome</keyword>
<sequence length="249" mass="27946">MSYTRFNPKNLTVGACVLAMRLTAQGEVKKAHKVVEEAFQKANNPLEKFITAYQLAEQTQNSLMKKEWLEKALFYVEKSEDQNSKTALKAIYAQLADVYKQLDDELARYNQERAANQSSIPDDPGPFYHGTRASLTSGDLLVAGKNSNYEADLKMNHIYFTSNLEGASLAASLAKGEGEERIYIVEPTGIFEHDPNVTDKKFPGNLTCSYRSTFPLKVIGEVTAYAKQSEADRKQWQSNMAKHQGEIMN</sequence>
<gene>
    <name evidence="3" type="ORF">I573_00532</name>
</gene>
<dbReference type="EMBL" id="ASWO01000001">
    <property type="protein sequence ID" value="EOT87476.1"/>
    <property type="molecule type" value="Genomic_DNA"/>
</dbReference>
<dbReference type="Pfam" id="PF12120">
    <property type="entry name" value="Arr-ms"/>
    <property type="match status" value="1"/>
</dbReference>
<dbReference type="eggNOG" id="COG0457">
    <property type="taxonomic scope" value="Bacteria"/>
</dbReference>
<accession>S0PGC0</accession>
<keyword evidence="1" id="KW-0175">Coiled coil</keyword>
<dbReference type="NCBIfam" id="NF033144">
    <property type="entry name" value="rifampin_ARR"/>
    <property type="match status" value="1"/>
</dbReference>
<comment type="caution">
    <text evidence="3">The sequence shown here is derived from an EMBL/GenBank/DDBJ whole genome shotgun (WGS) entry which is preliminary data.</text>
</comment>
<evidence type="ECO:0000313" key="3">
    <source>
        <dbReference type="EMBL" id="EOT87476.1"/>
    </source>
</evidence>
<protein>
    <recommendedName>
        <fullName evidence="2">Rifampin ADP-ribosyltransferase domain-containing protein</fullName>
    </recommendedName>
</protein>